<dbReference type="AlphaFoldDB" id="A0A561C117"/>
<name>A0A561C117_9ACTN</name>
<sequence length="359" mass="39140">MRIALVSDCYLPRLGGIELQVHDLGAQLTQAGHEVTVFTLTDGPSAAGDVPVVRLPRLAGLPSPSAVETLRAELPRYDVVHCHSSLLSPLAWRAARLVEGAIVTLHSLPSPSTPWPVESIDRYVGSVRWTAVSQAVAGALHRLLPYRSVEVLHNGVDPAQWRTPRLLDHPPTIVSTMRLTRRKRPMALLRVLRSVRDLMPSETQLRAVLVGTGPLADDVARAVRRWGLGDRVDLPGRLTRFEIQQLYATADVYVAPAELESFGVAALEARCAGLPVVAMASGGVGEFVRPGIEGYLVGTDAQLASTVAALLTDHERLVRIQERNRATDPVMTWPHVVDQHLAVYRTQRPLSPQFLTSAS</sequence>
<evidence type="ECO:0000259" key="4">
    <source>
        <dbReference type="Pfam" id="PF13439"/>
    </source>
</evidence>
<comment type="caution">
    <text evidence="5">The sequence shown here is derived from an EMBL/GenBank/DDBJ whole genome shotgun (WGS) entry which is preliminary data.</text>
</comment>
<dbReference type="InterPro" id="IPR001296">
    <property type="entry name" value="Glyco_trans_1"/>
</dbReference>
<dbReference type="SUPFAM" id="SSF53756">
    <property type="entry name" value="UDP-Glycosyltransferase/glycogen phosphorylase"/>
    <property type="match status" value="1"/>
</dbReference>
<accession>A0A561C117</accession>
<feature type="domain" description="Glycosyltransferase subfamily 4-like N-terminal" evidence="4">
    <location>
        <begin position="15"/>
        <end position="159"/>
    </location>
</feature>
<dbReference type="PANTHER" id="PTHR45947:SF3">
    <property type="entry name" value="SULFOQUINOVOSYL TRANSFERASE SQD2"/>
    <property type="match status" value="1"/>
</dbReference>
<dbReference type="PANTHER" id="PTHR45947">
    <property type="entry name" value="SULFOQUINOVOSYL TRANSFERASE SQD2"/>
    <property type="match status" value="1"/>
</dbReference>
<dbReference type="Gene3D" id="3.40.50.2000">
    <property type="entry name" value="Glycogen Phosphorylase B"/>
    <property type="match status" value="2"/>
</dbReference>
<dbReference type="GO" id="GO:1901137">
    <property type="term" value="P:carbohydrate derivative biosynthetic process"/>
    <property type="evidence" value="ECO:0007669"/>
    <property type="project" value="UniProtKB-ARBA"/>
</dbReference>
<dbReference type="Pfam" id="PF00534">
    <property type="entry name" value="Glycos_transf_1"/>
    <property type="match status" value="1"/>
</dbReference>
<dbReference type="Pfam" id="PF13439">
    <property type="entry name" value="Glyco_transf_4"/>
    <property type="match status" value="1"/>
</dbReference>
<protein>
    <submittedName>
        <fullName evidence="5">Glycosyltransferase involved in cell wall biosynthesis</fullName>
    </submittedName>
</protein>
<evidence type="ECO:0000313" key="5">
    <source>
        <dbReference type="EMBL" id="TWD84612.1"/>
    </source>
</evidence>
<dbReference type="EMBL" id="VIVK01000001">
    <property type="protein sequence ID" value="TWD84612.1"/>
    <property type="molecule type" value="Genomic_DNA"/>
</dbReference>
<dbReference type="Proteomes" id="UP000318380">
    <property type="component" value="Unassembled WGS sequence"/>
</dbReference>
<dbReference type="InterPro" id="IPR050194">
    <property type="entry name" value="Glycosyltransferase_grp1"/>
</dbReference>
<gene>
    <name evidence="5" type="ORF">FB561_5806</name>
</gene>
<feature type="domain" description="Glycosyl transferase family 1" evidence="3">
    <location>
        <begin position="168"/>
        <end position="325"/>
    </location>
</feature>
<dbReference type="InterPro" id="IPR028098">
    <property type="entry name" value="Glyco_trans_4-like_N"/>
</dbReference>
<dbReference type="OrthoDB" id="9802525at2"/>
<keyword evidence="6" id="KW-1185">Reference proteome</keyword>
<evidence type="ECO:0000256" key="2">
    <source>
        <dbReference type="ARBA" id="ARBA00022679"/>
    </source>
</evidence>
<evidence type="ECO:0000259" key="3">
    <source>
        <dbReference type="Pfam" id="PF00534"/>
    </source>
</evidence>
<dbReference type="RefSeq" id="WP_145812109.1">
    <property type="nucleotide sequence ID" value="NZ_VIVK01000001.1"/>
</dbReference>
<evidence type="ECO:0000256" key="1">
    <source>
        <dbReference type="ARBA" id="ARBA00022676"/>
    </source>
</evidence>
<organism evidence="5 6">
    <name type="scientific">Kribbella amoyensis</name>
    <dbReference type="NCBI Taxonomy" id="996641"/>
    <lineage>
        <taxon>Bacteria</taxon>
        <taxon>Bacillati</taxon>
        <taxon>Actinomycetota</taxon>
        <taxon>Actinomycetes</taxon>
        <taxon>Propionibacteriales</taxon>
        <taxon>Kribbellaceae</taxon>
        <taxon>Kribbella</taxon>
    </lineage>
</organism>
<evidence type="ECO:0000313" key="6">
    <source>
        <dbReference type="Proteomes" id="UP000318380"/>
    </source>
</evidence>
<keyword evidence="1" id="KW-0328">Glycosyltransferase</keyword>
<dbReference type="GO" id="GO:0016758">
    <property type="term" value="F:hexosyltransferase activity"/>
    <property type="evidence" value="ECO:0007669"/>
    <property type="project" value="TreeGrafter"/>
</dbReference>
<dbReference type="CDD" id="cd03801">
    <property type="entry name" value="GT4_PimA-like"/>
    <property type="match status" value="1"/>
</dbReference>
<reference evidence="5 6" key="1">
    <citation type="submission" date="2019-06" db="EMBL/GenBank/DDBJ databases">
        <title>Sequencing the genomes of 1000 actinobacteria strains.</title>
        <authorList>
            <person name="Klenk H.-P."/>
        </authorList>
    </citation>
    <scope>NUCLEOTIDE SEQUENCE [LARGE SCALE GENOMIC DNA]</scope>
    <source>
        <strain evidence="5 6">DSM 24683</strain>
    </source>
</reference>
<proteinExistence type="predicted"/>
<keyword evidence="2 5" id="KW-0808">Transferase</keyword>